<proteinExistence type="predicted"/>
<evidence type="ECO:0000259" key="4">
    <source>
        <dbReference type="PROSITE" id="PS50893"/>
    </source>
</evidence>
<dbReference type="PROSITE" id="PS50893">
    <property type="entry name" value="ABC_TRANSPORTER_2"/>
    <property type="match status" value="1"/>
</dbReference>
<dbReference type="PANTHER" id="PTHR42711:SF18">
    <property type="entry name" value="ABC TRANSPORTER, ATP-BINDING PROTEIN"/>
    <property type="match status" value="1"/>
</dbReference>
<dbReference type="PANTHER" id="PTHR42711">
    <property type="entry name" value="ABC TRANSPORTER ATP-BINDING PROTEIN"/>
    <property type="match status" value="1"/>
</dbReference>
<dbReference type="SUPFAM" id="SSF52540">
    <property type="entry name" value="P-loop containing nucleoside triphosphate hydrolases"/>
    <property type="match status" value="1"/>
</dbReference>
<dbReference type="AlphaFoldDB" id="A0A2W1L973"/>
<dbReference type="InterPro" id="IPR050763">
    <property type="entry name" value="ABC_transporter_ATP-binding"/>
</dbReference>
<dbReference type="OrthoDB" id="9804819at2"/>
<organism evidence="5 6">
    <name type="scientific">Paenibacillus sambharensis</name>
    <dbReference type="NCBI Taxonomy" id="1803190"/>
    <lineage>
        <taxon>Bacteria</taxon>
        <taxon>Bacillati</taxon>
        <taxon>Bacillota</taxon>
        <taxon>Bacilli</taxon>
        <taxon>Bacillales</taxon>
        <taxon>Paenibacillaceae</taxon>
        <taxon>Paenibacillus</taxon>
    </lineage>
</organism>
<dbReference type="EMBL" id="QKRB01000044">
    <property type="protein sequence ID" value="PZD95463.1"/>
    <property type="molecule type" value="Genomic_DNA"/>
</dbReference>
<dbReference type="SMART" id="SM00382">
    <property type="entry name" value="AAA"/>
    <property type="match status" value="1"/>
</dbReference>
<dbReference type="InterPro" id="IPR003439">
    <property type="entry name" value="ABC_transporter-like_ATP-bd"/>
</dbReference>
<dbReference type="Proteomes" id="UP000249522">
    <property type="component" value="Unassembled WGS sequence"/>
</dbReference>
<dbReference type="CDD" id="cd03230">
    <property type="entry name" value="ABC_DR_subfamily_A"/>
    <property type="match status" value="1"/>
</dbReference>
<keyword evidence="3 5" id="KW-0067">ATP-binding</keyword>
<evidence type="ECO:0000313" key="6">
    <source>
        <dbReference type="Proteomes" id="UP000249522"/>
    </source>
</evidence>
<dbReference type="GO" id="GO:0005524">
    <property type="term" value="F:ATP binding"/>
    <property type="evidence" value="ECO:0007669"/>
    <property type="project" value="UniProtKB-KW"/>
</dbReference>
<dbReference type="Pfam" id="PF00005">
    <property type="entry name" value="ABC_tran"/>
    <property type="match status" value="1"/>
</dbReference>
<dbReference type="GO" id="GO:0016887">
    <property type="term" value="F:ATP hydrolysis activity"/>
    <property type="evidence" value="ECO:0007669"/>
    <property type="project" value="InterPro"/>
</dbReference>
<evidence type="ECO:0000256" key="3">
    <source>
        <dbReference type="ARBA" id="ARBA00022840"/>
    </source>
</evidence>
<evidence type="ECO:0000256" key="1">
    <source>
        <dbReference type="ARBA" id="ARBA00022448"/>
    </source>
</evidence>
<sequence>MIEVNGLAYQYPGSSSQVLKGIDFHIAKGEIFGFLGPSGAGKSTTQNILIGALKGYTGSVRVLGLEIRGAGSRYYERIGVAFEFPNFYSRLTAIENLQLFRSLYSGTTEEPMKLLEAVGLSGHAKEKVAGFSKGMRMRLNLCRALLNRPEVLFLDEPTSGLDPVNAKMLKDIIRERSREGTTIVLTTHNMSAAEQLCNRVAFLVDGTIPLIDSPRALMVGLGSRKVVVEYRNQNGSMESAGFELDGIGSDPAFQKLLSSGTVETIHTREATLEQIFIEVTGRGLS</sequence>
<feature type="domain" description="ABC transporter" evidence="4">
    <location>
        <begin position="2"/>
        <end position="230"/>
    </location>
</feature>
<dbReference type="RefSeq" id="WP_111147093.1">
    <property type="nucleotide sequence ID" value="NZ_QKRB01000044.1"/>
</dbReference>
<dbReference type="InterPro" id="IPR027417">
    <property type="entry name" value="P-loop_NTPase"/>
</dbReference>
<evidence type="ECO:0000256" key="2">
    <source>
        <dbReference type="ARBA" id="ARBA00022741"/>
    </source>
</evidence>
<keyword evidence="1" id="KW-0813">Transport</keyword>
<gene>
    <name evidence="5" type="ORF">DNH61_13085</name>
</gene>
<keyword evidence="2" id="KW-0547">Nucleotide-binding</keyword>
<comment type="caution">
    <text evidence="5">The sequence shown here is derived from an EMBL/GenBank/DDBJ whole genome shotgun (WGS) entry which is preliminary data.</text>
</comment>
<keyword evidence="6" id="KW-1185">Reference proteome</keyword>
<dbReference type="PROSITE" id="PS00211">
    <property type="entry name" value="ABC_TRANSPORTER_1"/>
    <property type="match status" value="1"/>
</dbReference>
<reference evidence="5 6" key="1">
    <citation type="submission" date="2018-06" db="EMBL/GenBank/DDBJ databases">
        <title>Paenibacillus imtechensis sp. nov.</title>
        <authorList>
            <person name="Pinnaka A.K."/>
            <person name="Singh H."/>
            <person name="Kaur M."/>
        </authorList>
    </citation>
    <scope>NUCLEOTIDE SEQUENCE [LARGE SCALE GENOMIC DNA]</scope>
    <source>
        <strain evidence="5 6">SMB1</strain>
    </source>
</reference>
<dbReference type="Gene3D" id="3.40.50.300">
    <property type="entry name" value="P-loop containing nucleotide triphosphate hydrolases"/>
    <property type="match status" value="1"/>
</dbReference>
<name>A0A2W1L973_9BACL</name>
<dbReference type="InterPro" id="IPR003593">
    <property type="entry name" value="AAA+_ATPase"/>
</dbReference>
<protein>
    <submittedName>
        <fullName evidence="5">ABC transporter ATP-binding protein</fullName>
    </submittedName>
</protein>
<accession>A0A2W1L973</accession>
<evidence type="ECO:0000313" key="5">
    <source>
        <dbReference type="EMBL" id="PZD95463.1"/>
    </source>
</evidence>
<dbReference type="InterPro" id="IPR017871">
    <property type="entry name" value="ABC_transporter-like_CS"/>
</dbReference>